<dbReference type="InterPro" id="IPR002591">
    <property type="entry name" value="Phosphodiest/P_Trfase"/>
</dbReference>
<dbReference type="EMBL" id="NEXO01000040">
    <property type="protein sequence ID" value="PSO05103.1"/>
    <property type="molecule type" value="Genomic_DNA"/>
</dbReference>
<dbReference type="Proteomes" id="UP000241886">
    <property type="component" value="Unassembled WGS sequence"/>
</dbReference>
<dbReference type="Gene3D" id="3.40.720.10">
    <property type="entry name" value="Alkaline Phosphatase, subunit A"/>
    <property type="match status" value="1"/>
</dbReference>
<dbReference type="AlphaFoldDB" id="A0A2R6C2L5"/>
<dbReference type="InterPro" id="IPR017850">
    <property type="entry name" value="Alkaline_phosphatase_core_sf"/>
</dbReference>
<evidence type="ECO:0000313" key="2">
    <source>
        <dbReference type="Proteomes" id="UP000241886"/>
    </source>
</evidence>
<sequence length="409" mass="45365">MLFMSDSEMGFEPKKFGELYLPSYDGRSILNLTSLILTHYGSKSATMALNFSKELQNTMVVIIVDGLGYLQLKEARKRLSIVDAALSKAQTFEAMTTVFPSTTSTVLTSFNTGLPPAQHGIIGFSMFVKELGAVVNTITFSPASEKGEGAFESSGLQASYLYPQKTIYQELSSLGVKSKVFTPNYLANTVLSRALYNGAEKFKFSQLSDMFVNIRKELLQKTSEPRFITAYWSGVDTISHKYGPMSDEHDAEISAFFFMLFSQLVEKCAGAGATLIVTADHGHVNIPEGCFHDLSSDYELLSNLAIPPTGDSRALFLFPKNEHSNEVIQKRFSETSVILDKKEAIELGLFGVKELSPSVSSRLGDKLVLPFKQHSYVYRYPTFEYKPMIGNHGGLSQEELLIPLLVYEL</sequence>
<dbReference type="SUPFAM" id="SSF53649">
    <property type="entry name" value="Alkaline phosphatase-like"/>
    <property type="match status" value="1"/>
</dbReference>
<proteinExistence type="predicted"/>
<dbReference type="Pfam" id="PF01663">
    <property type="entry name" value="Phosphodiest"/>
    <property type="match status" value="1"/>
</dbReference>
<dbReference type="PANTHER" id="PTHR10151">
    <property type="entry name" value="ECTONUCLEOTIDE PYROPHOSPHATASE/PHOSPHODIESTERASE"/>
    <property type="match status" value="1"/>
</dbReference>
<evidence type="ECO:0008006" key="3">
    <source>
        <dbReference type="Google" id="ProtNLM"/>
    </source>
</evidence>
<comment type="caution">
    <text evidence="1">The sequence shown here is derived from an EMBL/GenBank/DDBJ whole genome shotgun (WGS) entry which is preliminary data.</text>
</comment>
<reference evidence="1 2" key="1">
    <citation type="submission" date="2017-04" db="EMBL/GenBank/DDBJ databases">
        <title>Novel microbial lineages endemic to geothermal iron-oxide mats fill important gaps in the evolutionary history of Archaea.</title>
        <authorList>
            <person name="Jay Z.J."/>
            <person name="Beam J.P."/>
            <person name="Dlakic M."/>
            <person name="Rusch D.B."/>
            <person name="Kozubal M.A."/>
            <person name="Inskeep W.P."/>
        </authorList>
    </citation>
    <scope>NUCLEOTIDE SEQUENCE [LARGE SCALE GENOMIC DNA]</scope>
    <source>
        <strain evidence="1">ECH_B_SAG-G16</strain>
    </source>
</reference>
<evidence type="ECO:0000313" key="1">
    <source>
        <dbReference type="EMBL" id="PSO05103.1"/>
    </source>
</evidence>
<accession>A0A2R6C2L5</accession>
<name>A0A2R6C2L5_9ARCH</name>
<dbReference type="PANTHER" id="PTHR10151:SF120">
    <property type="entry name" value="BIS(5'-ADENOSYL)-TRIPHOSPHATASE"/>
    <property type="match status" value="1"/>
</dbReference>
<organism evidence="1 2">
    <name type="scientific">Candidatus Marsarchaeota G2 archaeon ECH_B_SAG-G16</name>
    <dbReference type="NCBI Taxonomy" id="1978167"/>
    <lineage>
        <taxon>Archaea</taxon>
        <taxon>Candidatus Marsarchaeota</taxon>
        <taxon>Candidatus Marsarchaeota group 2</taxon>
    </lineage>
</organism>
<gene>
    <name evidence="1" type="ORF">B9Q13_02845</name>
</gene>
<dbReference type="GO" id="GO:0016787">
    <property type="term" value="F:hydrolase activity"/>
    <property type="evidence" value="ECO:0007669"/>
    <property type="project" value="UniProtKB-ARBA"/>
</dbReference>
<protein>
    <recommendedName>
        <fullName evidence="3">Phosphodiesterase</fullName>
    </recommendedName>
</protein>